<dbReference type="InterPro" id="IPR036097">
    <property type="entry name" value="HisK_dim/P_sf"/>
</dbReference>
<feature type="domain" description="PAS" evidence="16">
    <location>
        <begin position="532"/>
        <end position="578"/>
    </location>
</feature>
<feature type="domain" description="PAS" evidence="16">
    <location>
        <begin position="271"/>
        <end position="323"/>
    </location>
</feature>
<sequence length="1307" mass="141669">MPKTVNPAPSTPSFSGPADWLAHLQVQAEVLDGIDVGLCAFDLQDRVVAWNRTFVRMIPEHAGRIRQGEHYADQLRRFYESRLDAREARHIDKYIAAGVARHQAQSQPFEFDHHGLRLKAASLPFPGFGRIQVWRALDALPAQAEGQADFTADLGAQMLEYVPEALVVSGRDGRIVWVNASFCALFGAQERSQLLGATIEAAYAAAWDASRDPAHRRRKEGAAALHESLRYAGAPFELPLPQDRWCRVIARPASDGSVFHALIDISALKRFEDALQLTLDNAGRGIIHYDADGRILLFNRQALDLLDLPQELLAGGARILDLVRFQQERGDFLADDPAGRSGDAPEAAVDIFATHSYLRRTRAGKVLEIATQALPHGGAVRTYSDVTAYVAAEGALAEKSRALQITLDSMSQGISAIDPTGRLVFWNRRFQELLQLPGALLATQPTMDEVVRFQAERGDFGPNFELVDATARGFVALGDRLAPLRGPQAYVRKTADGRTFDVVTRPLPDGGVVRTFTDITAHAAMQEALAHKQAQLAALVSNLPDRVWVKDVEGRYLLTNPAHQRYHGVPEAEVLGRTSEQVFGAERGRHHAAADVRALEAQGPVTSEEVDFGPDGELRVAEVVKVAMRDETGQCIGLLGIARDITARKREEAALVKAKEEALLASGAKSRFLSSMSHEIRTPMNAVLGMLTLLRGTELTPRQDDYAGKAEGAARALLSLLNDILDFSKIEAGKMQLDRRPFSLERLLADLSVILSSNVKDRAIEVLYDLDPLVPDGLFGDDMRLRQILINLGGNAVKFTEHGEVVVRTRLASRTESEAGIEFSVEDTGIGMSPEQQQRLFSDFMQATEETARQFGGTGLGLGICRRLTELMGSSLQVSSAPGVGSRFWFTVTLPVVQAPAAREEDDMSTRQRRVLIVDDNAVARDTLAALCRGAHWLVDTAADGESAVERIRESAARRRSYDAVFVDWMMPGLDGWQTCDRIRALPLPSRPPLVIMVTAQGREMLDERAPGERALLDGFLVKPVTAGMLRKALEQVHQAGGPALAAPAKTAPSPQSLQGIHLLVAEDNLVNQQIARELLARHGARVDIVDNGRAAVQACLAGTWYDAVLMDVQMPVLDGLSATRELRRTFDAEALPIIAMTANAMDTDRDACLAAGMNDHVPKPFVIEQVIGTILRHVRPGSAEEEGIAPAAAPAPDALPVFDRAGALERLGGDEDLLRSVLPVFVQNLESARAQLDTAPPAGEELCRLMHSIKGMAANVGASALSAAAADAEARLRAAPSTDAHGMVRSLSGAIGDVLQALAAGT</sequence>
<dbReference type="InterPro" id="IPR011006">
    <property type="entry name" value="CheY-like_superfamily"/>
</dbReference>
<feature type="modified residue" description="4-aspartylphosphate" evidence="13">
    <location>
        <position position="1112"/>
    </location>
</feature>
<dbReference type="SUPFAM" id="SSF47226">
    <property type="entry name" value="Histidine-containing phosphotransfer domain, HPT domain"/>
    <property type="match status" value="1"/>
</dbReference>
<dbReference type="InterPro" id="IPR004358">
    <property type="entry name" value="Sig_transdc_His_kin-like_C"/>
</dbReference>
<evidence type="ECO:0000259" key="17">
    <source>
        <dbReference type="PROSITE" id="PS50113"/>
    </source>
</evidence>
<dbReference type="EMBL" id="JADDIV010000003">
    <property type="protein sequence ID" value="MBE7368164.1"/>
    <property type="molecule type" value="Genomic_DNA"/>
</dbReference>
<dbReference type="InterPro" id="IPR000014">
    <property type="entry name" value="PAS"/>
</dbReference>
<dbReference type="Proteomes" id="UP000806285">
    <property type="component" value="Unassembled WGS sequence"/>
</dbReference>
<dbReference type="RefSeq" id="WP_193676773.1">
    <property type="nucleotide sequence ID" value="NZ_JADDIV010000003.1"/>
</dbReference>
<dbReference type="InterPro" id="IPR001789">
    <property type="entry name" value="Sig_transdc_resp-reg_receiver"/>
</dbReference>
<organism evidence="19 20">
    <name type="scientific">Ramlibacter pallidus</name>
    <dbReference type="NCBI Taxonomy" id="2780087"/>
    <lineage>
        <taxon>Bacteria</taxon>
        <taxon>Pseudomonadati</taxon>
        <taxon>Pseudomonadota</taxon>
        <taxon>Betaproteobacteria</taxon>
        <taxon>Burkholderiales</taxon>
        <taxon>Comamonadaceae</taxon>
        <taxon>Ramlibacter</taxon>
    </lineage>
</organism>
<evidence type="ECO:0000259" key="16">
    <source>
        <dbReference type="PROSITE" id="PS50112"/>
    </source>
</evidence>
<dbReference type="InterPro" id="IPR036890">
    <property type="entry name" value="HATPase_C_sf"/>
</dbReference>
<dbReference type="Pfam" id="PF13188">
    <property type="entry name" value="PAS_8"/>
    <property type="match status" value="1"/>
</dbReference>
<comment type="caution">
    <text evidence="19">The sequence shown here is derived from an EMBL/GenBank/DDBJ whole genome shotgun (WGS) entry which is preliminary data.</text>
</comment>
<dbReference type="PROSITE" id="PS50894">
    <property type="entry name" value="HPT"/>
    <property type="match status" value="1"/>
</dbReference>
<dbReference type="SUPFAM" id="SSF55785">
    <property type="entry name" value="PYP-like sensor domain (PAS domain)"/>
    <property type="match status" value="4"/>
</dbReference>
<feature type="domain" description="Response regulatory" evidence="15">
    <location>
        <begin position="914"/>
        <end position="1038"/>
    </location>
</feature>
<keyword evidence="7" id="KW-0547">Nucleotide-binding</keyword>
<keyword evidence="6" id="KW-0812">Transmembrane</keyword>
<dbReference type="PANTHER" id="PTHR45339:SF1">
    <property type="entry name" value="HYBRID SIGNAL TRANSDUCTION HISTIDINE KINASE J"/>
    <property type="match status" value="1"/>
</dbReference>
<dbReference type="SUPFAM" id="SSF55874">
    <property type="entry name" value="ATPase domain of HSP90 chaperone/DNA topoisomerase II/histidine kinase"/>
    <property type="match status" value="1"/>
</dbReference>
<feature type="domain" description="Histidine kinase" evidence="14">
    <location>
        <begin position="675"/>
        <end position="898"/>
    </location>
</feature>
<evidence type="ECO:0000256" key="6">
    <source>
        <dbReference type="ARBA" id="ARBA00022692"/>
    </source>
</evidence>
<accession>A0ABR9S521</accession>
<evidence type="ECO:0000313" key="19">
    <source>
        <dbReference type="EMBL" id="MBE7368164.1"/>
    </source>
</evidence>
<dbReference type="Pfam" id="PF12860">
    <property type="entry name" value="PAS_7"/>
    <property type="match status" value="2"/>
</dbReference>
<evidence type="ECO:0000256" key="11">
    <source>
        <dbReference type="ARBA" id="ARBA00023136"/>
    </source>
</evidence>
<dbReference type="Pfam" id="PF02518">
    <property type="entry name" value="HATPase_c"/>
    <property type="match status" value="1"/>
</dbReference>
<dbReference type="Pfam" id="PF08448">
    <property type="entry name" value="PAS_4"/>
    <property type="match status" value="1"/>
</dbReference>
<dbReference type="SMART" id="SM00388">
    <property type="entry name" value="HisKA"/>
    <property type="match status" value="1"/>
</dbReference>
<evidence type="ECO:0000256" key="10">
    <source>
        <dbReference type="ARBA" id="ARBA00023012"/>
    </source>
</evidence>
<dbReference type="Gene3D" id="3.40.50.2300">
    <property type="match status" value="2"/>
</dbReference>
<dbReference type="InterPro" id="IPR005467">
    <property type="entry name" value="His_kinase_dom"/>
</dbReference>
<dbReference type="SMART" id="SM00073">
    <property type="entry name" value="HPT"/>
    <property type="match status" value="1"/>
</dbReference>
<dbReference type="Gene3D" id="1.10.287.130">
    <property type="match status" value="1"/>
</dbReference>
<dbReference type="EC" id="2.7.13.3" evidence="3"/>
<keyword evidence="11" id="KW-0472">Membrane</keyword>
<dbReference type="InterPro" id="IPR000700">
    <property type="entry name" value="PAS-assoc_C"/>
</dbReference>
<evidence type="ECO:0000256" key="3">
    <source>
        <dbReference type="ARBA" id="ARBA00012438"/>
    </source>
</evidence>
<dbReference type="CDD" id="cd00130">
    <property type="entry name" value="PAS"/>
    <property type="match status" value="1"/>
</dbReference>
<dbReference type="PRINTS" id="PR00344">
    <property type="entry name" value="BCTRLSENSOR"/>
</dbReference>
<dbReference type="NCBIfam" id="TIGR00229">
    <property type="entry name" value="sensory_box"/>
    <property type="match status" value="1"/>
</dbReference>
<dbReference type="PROSITE" id="PS50112">
    <property type="entry name" value="PAS"/>
    <property type="match status" value="2"/>
</dbReference>
<evidence type="ECO:0000256" key="1">
    <source>
        <dbReference type="ARBA" id="ARBA00000085"/>
    </source>
</evidence>
<dbReference type="InterPro" id="IPR013656">
    <property type="entry name" value="PAS_4"/>
</dbReference>
<dbReference type="SUPFAM" id="SSF52172">
    <property type="entry name" value="CheY-like"/>
    <property type="match status" value="2"/>
</dbReference>
<evidence type="ECO:0000256" key="7">
    <source>
        <dbReference type="ARBA" id="ARBA00022741"/>
    </source>
</evidence>
<proteinExistence type="predicted"/>
<dbReference type="PROSITE" id="PS50113">
    <property type="entry name" value="PAC"/>
    <property type="match status" value="1"/>
</dbReference>
<evidence type="ECO:0000256" key="13">
    <source>
        <dbReference type="PROSITE-ProRule" id="PRU00169"/>
    </source>
</evidence>
<evidence type="ECO:0000256" key="5">
    <source>
        <dbReference type="ARBA" id="ARBA00022553"/>
    </source>
</evidence>
<dbReference type="SMART" id="SM00091">
    <property type="entry name" value="PAS"/>
    <property type="match status" value="5"/>
</dbReference>
<keyword evidence="9" id="KW-1133">Transmembrane helix</keyword>
<dbReference type="SUPFAM" id="SSF47384">
    <property type="entry name" value="Homodimeric domain of signal transducing histidine kinase"/>
    <property type="match status" value="1"/>
</dbReference>
<dbReference type="Pfam" id="PF01627">
    <property type="entry name" value="Hpt"/>
    <property type="match status" value="1"/>
</dbReference>
<evidence type="ECO:0000256" key="2">
    <source>
        <dbReference type="ARBA" id="ARBA00004651"/>
    </source>
</evidence>
<dbReference type="Pfam" id="PF00512">
    <property type="entry name" value="HisKA"/>
    <property type="match status" value="1"/>
</dbReference>
<keyword evidence="5 13" id="KW-0597">Phosphoprotein</keyword>
<feature type="domain" description="PAC" evidence="17">
    <location>
        <begin position="605"/>
        <end position="657"/>
    </location>
</feature>
<evidence type="ECO:0000256" key="4">
    <source>
        <dbReference type="ARBA" id="ARBA00022475"/>
    </source>
</evidence>
<keyword evidence="8" id="KW-0067">ATP-binding</keyword>
<evidence type="ECO:0000313" key="20">
    <source>
        <dbReference type="Proteomes" id="UP000806285"/>
    </source>
</evidence>
<dbReference type="CDD" id="cd00082">
    <property type="entry name" value="HisKA"/>
    <property type="match status" value="1"/>
</dbReference>
<evidence type="ECO:0000256" key="8">
    <source>
        <dbReference type="ARBA" id="ARBA00022840"/>
    </source>
</evidence>
<evidence type="ECO:0000256" key="9">
    <source>
        <dbReference type="ARBA" id="ARBA00022989"/>
    </source>
</evidence>
<evidence type="ECO:0000259" key="18">
    <source>
        <dbReference type="PROSITE" id="PS50894"/>
    </source>
</evidence>
<dbReference type="CDD" id="cd16922">
    <property type="entry name" value="HATPase_EvgS-ArcB-TorS-like"/>
    <property type="match status" value="1"/>
</dbReference>
<dbReference type="Gene3D" id="3.30.565.10">
    <property type="entry name" value="Histidine kinase-like ATPase, C-terminal domain"/>
    <property type="match status" value="1"/>
</dbReference>
<dbReference type="InterPro" id="IPR003594">
    <property type="entry name" value="HATPase_dom"/>
</dbReference>
<evidence type="ECO:0000259" key="15">
    <source>
        <dbReference type="PROSITE" id="PS50110"/>
    </source>
</evidence>
<dbReference type="Gene3D" id="1.20.120.160">
    <property type="entry name" value="HPT domain"/>
    <property type="match status" value="1"/>
</dbReference>
<feature type="domain" description="Response regulatory" evidence="15">
    <location>
        <begin position="1062"/>
        <end position="1179"/>
    </location>
</feature>
<keyword evidence="10" id="KW-0902">Two-component regulatory system</keyword>
<dbReference type="InterPro" id="IPR008207">
    <property type="entry name" value="Sig_transdc_His_kin_Hpt_dom"/>
</dbReference>
<dbReference type="InterPro" id="IPR003661">
    <property type="entry name" value="HisK_dim/P_dom"/>
</dbReference>
<dbReference type="SMART" id="SM00448">
    <property type="entry name" value="REC"/>
    <property type="match status" value="2"/>
</dbReference>
<name>A0ABR9S521_9BURK</name>
<dbReference type="Pfam" id="PF00072">
    <property type="entry name" value="Response_reg"/>
    <property type="match status" value="2"/>
</dbReference>
<dbReference type="PROSITE" id="PS50109">
    <property type="entry name" value="HIS_KIN"/>
    <property type="match status" value="1"/>
</dbReference>
<comment type="subcellular location">
    <subcellularLocation>
        <location evidence="2">Cell membrane</location>
        <topology evidence="2">Multi-pass membrane protein</topology>
    </subcellularLocation>
</comment>
<dbReference type="InterPro" id="IPR035965">
    <property type="entry name" value="PAS-like_dom_sf"/>
</dbReference>
<dbReference type="InterPro" id="IPR036641">
    <property type="entry name" value="HPT_dom_sf"/>
</dbReference>
<dbReference type="CDD" id="cd17546">
    <property type="entry name" value="REC_hyHK_CKI1_RcsC-like"/>
    <property type="match status" value="2"/>
</dbReference>
<gene>
    <name evidence="19" type="ORF">IM787_11355</name>
</gene>
<protein>
    <recommendedName>
        <fullName evidence="3">histidine kinase</fullName>
        <ecNumber evidence="3">2.7.13.3</ecNumber>
    </recommendedName>
</protein>
<keyword evidence="4" id="KW-1003">Cell membrane</keyword>
<feature type="modified residue" description="Phosphohistidine" evidence="12">
    <location>
        <position position="1252"/>
    </location>
</feature>
<evidence type="ECO:0000256" key="12">
    <source>
        <dbReference type="PROSITE-ProRule" id="PRU00110"/>
    </source>
</evidence>
<dbReference type="PANTHER" id="PTHR45339">
    <property type="entry name" value="HYBRID SIGNAL TRANSDUCTION HISTIDINE KINASE J"/>
    <property type="match status" value="1"/>
</dbReference>
<feature type="domain" description="HPt" evidence="18">
    <location>
        <begin position="1211"/>
        <end position="1307"/>
    </location>
</feature>
<reference evidence="19 20" key="1">
    <citation type="submission" date="2020-10" db="EMBL/GenBank/DDBJ databases">
        <title>Ramlibacter sp. HM2 16S ribosomal RNA gene Genome sequencing and assembly.</title>
        <authorList>
            <person name="Kang M."/>
        </authorList>
    </citation>
    <scope>NUCLEOTIDE SEQUENCE [LARGE SCALE GENOMIC DNA]</scope>
    <source>
        <strain evidence="19 20">HM2</strain>
    </source>
</reference>
<comment type="catalytic activity">
    <reaction evidence="1">
        <text>ATP + protein L-histidine = ADP + protein N-phospho-L-histidine.</text>
        <dbReference type="EC" id="2.7.13.3"/>
    </reaction>
</comment>
<dbReference type="SMART" id="SM00387">
    <property type="entry name" value="HATPase_c"/>
    <property type="match status" value="1"/>
</dbReference>
<evidence type="ECO:0000259" key="14">
    <source>
        <dbReference type="PROSITE" id="PS50109"/>
    </source>
</evidence>
<dbReference type="PROSITE" id="PS50110">
    <property type="entry name" value="RESPONSE_REGULATORY"/>
    <property type="match status" value="2"/>
</dbReference>
<feature type="modified residue" description="4-aspartylphosphate" evidence="13">
    <location>
        <position position="968"/>
    </location>
</feature>
<dbReference type="Gene3D" id="3.30.450.20">
    <property type="entry name" value="PAS domain"/>
    <property type="match status" value="4"/>
</dbReference>
<keyword evidence="20" id="KW-1185">Reference proteome</keyword>